<gene>
    <name evidence="1" type="ORF">WR25_26937</name>
</gene>
<dbReference type="AlphaFoldDB" id="A0A2A2JYC1"/>
<organism evidence="1 2">
    <name type="scientific">Diploscapter pachys</name>
    <dbReference type="NCBI Taxonomy" id="2018661"/>
    <lineage>
        <taxon>Eukaryota</taxon>
        <taxon>Metazoa</taxon>
        <taxon>Ecdysozoa</taxon>
        <taxon>Nematoda</taxon>
        <taxon>Chromadorea</taxon>
        <taxon>Rhabditida</taxon>
        <taxon>Rhabditina</taxon>
        <taxon>Rhabditomorpha</taxon>
        <taxon>Rhabditoidea</taxon>
        <taxon>Rhabditidae</taxon>
        <taxon>Diploscapter</taxon>
    </lineage>
</organism>
<reference evidence="1 2" key="1">
    <citation type="journal article" date="2017" name="Curr. Biol.">
        <title>Genome architecture and evolution of a unichromosomal asexual nematode.</title>
        <authorList>
            <person name="Fradin H."/>
            <person name="Zegar C."/>
            <person name="Gutwein M."/>
            <person name="Lucas J."/>
            <person name="Kovtun M."/>
            <person name="Corcoran D."/>
            <person name="Baugh L.R."/>
            <person name="Kiontke K."/>
            <person name="Gunsalus K."/>
            <person name="Fitch D.H."/>
            <person name="Piano F."/>
        </authorList>
    </citation>
    <scope>NUCLEOTIDE SEQUENCE [LARGE SCALE GENOMIC DNA]</scope>
    <source>
        <strain evidence="1">PF1309</strain>
    </source>
</reference>
<keyword evidence="2" id="KW-1185">Reference proteome</keyword>
<evidence type="ECO:0000313" key="1">
    <source>
        <dbReference type="EMBL" id="PAV66643.1"/>
    </source>
</evidence>
<evidence type="ECO:0000313" key="2">
    <source>
        <dbReference type="Proteomes" id="UP000218231"/>
    </source>
</evidence>
<name>A0A2A2JYC1_9BILA</name>
<sequence>MASRARRYNNGARYLPVKLRGSFTTSSGVPVATISPPFTPPSGPRSTIQSAVLMTSRLCSMTTTVLPCSTSAWRTSSSLRTSSKCRPVVGSSRM</sequence>
<accession>A0A2A2JYC1</accession>
<dbReference type="EMBL" id="LIAE01010062">
    <property type="protein sequence ID" value="PAV66643.1"/>
    <property type="molecule type" value="Genomic_DNA"/>
</dbReference>
<comment type="caution">
    <text evidence="1">The sequence shown here is derived from an EMBL/GenBank/DDBJ whole genome shotgun (WGS) entry which is preliminary data.</text>
</comment>
<protein>
    <submittedName>
        <fullName evidence="1">Uncharacterized protein</fullName>
    </submittedName>
</protein>
<dbReference type="Proteomes" id="UP000218231">
    <property type="component" value="Unassembled WGS sequence"/>
</dbReference>
<proteinExistence type="predicted"/>